<dbReference type="InterPro" id="IPR028081">
    <property type="entry name" value="Leu-bd"/>
</dbReference>
<gene>
    <name evidence="5" type="ORF">QO018_001714</name>
</gene>
<evidence type="ECO:0000256" key="2">
    <source>
        <dbReference type="ARBA" id="ARBA00022729"/>
    </source>
</evidence>
<dbReference type="InterPro" id="IPR028082">
    <property type="entry name" value="Peripla_BP_I"/>
</dbReference>
<dbReference type="EMBL" id="JAUSVU010000004">
    <property type="protein sequence ID" value="MDQ0532867.1"/>
    <property type="molecule type" value="Genomic_DNA"/>
</dbReference>
<dbReference type="SUPFAM" id="SSF53822">
    <property type="entry name" value="Periplasmic binding protein-like I"/>
    <property type="match status" value="1"/>
</dbReference>
<sequence>MTNDHKNRRDGGITLSRRALGQAAIAGGVLAGFGRAPAFAQGTVLKVGVLLPRSGLLAQAGQACQRGAEIAPAVLSELGYKVEVMSADTESNADVARSRTEKLINDGANVIVGAFDSGQTAAAAQVCEQRGVPLVMNIAAADKLTEQGYKTVFRNFPTSTMLVSNGMALMKDLFAATGTTPKTAVFLHANDTFGMANKAAVDALFPKLDMPFQIVESISYDPRAQDLAVEVAKAKAKATGAELAIVTTRANDAIMMVREMVKQRWEPKAIVSPGSPGLYDEQFYKVLGKYSDFAITNLPWYDPKAAMTKRVEAAFKKQYPNDRFEGYAFNVAFTFEAILIAADAFKRAGTAESSAMLAALRQTNLADKLMVGPAITFDEKGQNTNLVSACIQNHKQRPTVVLPKASAEADPVFPMPGWGKRA</sequence>
<keyword evidence="6" id="KW-1185">Reference proteome</keyword>
<dbReference type="CDD" id="cd06340">
    <property type="entry name" value="PBP1_ABC_ligand_binding-like"/>
    <property type="match status" value="1"/>
</dbReference>
<keyword evidence="3" id="KW-0029">Amino-acid transport</keyword>
<evidence type="ECO:0000259" key="4">
    <source>
        <dbReference type="Pfam" id="PF13458"/>
    </source>
</evidence>
<dbReference type="InterPro" id="IPR051010">
    <property type="entry name" value="BCAA_transport"/>
</dbReference>
<organism evidence="5 6">
    <name type="scientific">Azospirillum picis</name>
    <dbReference type="NCBI Taxonomy" id="488438"/>
    <lineage>
        <taxon>Bacteria</taxon>
        <taxon>Pseudomonadati</taxon>
        <taxon>Pseudomonadota</taxon>
        <taxon>Alphaproteobacteria</taxon>
        <taxon>Rhodospirillales</taxon>
        <taxon>Azospirillaceae</taxon>
        <taxon>Azospirillum</taxon>
    </lineage>
</organism>
<dbReference type="PANTHER" id="PTHR30483">
    <property type="entry name" value="LEUCINE-SPECIFIC-BINDING PROTEIN"/>
    <property type="match status" value="1"/>
</dbReference>
<name>A0ABU0MHF9_9PROT</name>
<comment type="caution">
    <text evidence="5">The sequence shown here is derived from an EMBL/GenBank/DDBJ whole genome shotgun (WGS) entry which is preliminary data.</text>
</comment>
<evidence type="ECO:0000313" key="6">
    <source>
        <dbReference type="Proteomes" id="UP001244552"/>
    </source>
</evidence>
<protein>
    <submittedName>
        <fullName evidence="5">Branched-chain amino acid transport system substrate-binding protein</fullName>
    </submittedName>
</protein>
<dbReference type="InterPro" id="IPR006311">
    <property type="entry name" value="TAT_signal"/>
</dbReference>
<keyword evidence="3" id="KW-0813">Transport</keyword>
<evidence type="ECO:0000256" key="3">
    <source>
        <dbReference type="ARBA" id="ARBA00022970"/>
    </source>
</evidence>
<evidence type="ECO:0000256" key="1">
    <source>
        <dbReference type="ARBA" id="ARBA00010062"/>
    </source>
</evidence>
<keyword evidence="2" id="KW-0732">Signal</keyword>
<comment type="similarity">
    <text evidence="1">Belongs to the leucine-binding protein family.</text>
</comment>
<dbReference type="Pfam" id="PF13458">
    <property type="entry name" value="Peripla_BP_6"/>
    <property type="match status" value="1"/>
</dbReference>
<dbReference type="Gene3D" id="3.40.50.2300">
    <property type="match status" value="2"/>
</dbReference>
<dbReference type="PANTHER" id="PTHR30483:SF37">
    <property type="entry name" value="ABC TRANSPORTER SUBSTRATE-BINDING PROTEIN"/>
    <property type="match status" value="1"/>
</dbReference>
<reference evidence="5 6" key="1">
    <citation type="submission" date="2023-07" db="EMBL/GenBank/DDBJ databases">
        <title>Genomic Encyclopedia of Type Strains, Phase IV (KMG-IV): sequencing the most valuable type-strain genomes for metagenomic binning, comparative biology and taxonomic classification.</title>
        <authorList>
            <person name="Goeker M."/>
        </authorList>
    </citation>
    <scope>NUCLEOTIDE SEQUENCE [LARGE SCALE GENOMIC DNA]</scope>
    <source>
        <strain evidence="5 6">DSM 19922</strain>
    </source>
</reference>
<dbReference type="RefSeq" id="WP_209980358.1">
    <property type="nucleotide sequence ID" value="NZ_JAGINO010000004.1"/>
</dbReference>
<dbReference type="Proteomes" id="UP001244552">
    <property type="component" value="Unassembled WGS sequence"/>
</dbReference>
<evidence type="ECO:0000313" key="5">
    <source>
        <dbReference type="EMBL" id="MDQ0532867.1"/>
    </source>
</evidence>
<feature type="domain" description="Leucine-binding protein" evidence="4">
    <location>
        <begin position="45"/>
        <end position="385"/>
    </location>
</feature>
<accession>A0ABU0MHF9</accession>
<dbReference type="PROSITE" id="PS51318">
    <property type="entry name" value="TAT"/>
    <property type="match status" value="1"/>
</dbReference>
<proteinExistence type="inferred from homology"/>